<gene>
    <name evidence="7" type="ORF">HMPREF0872_06730</name>
</gene>
<evidence type="ECO:0000256" key="2">
    <source>
        <dbReference type="ARBA" id="ARBA00023002"/>
    </source>
</evidence>
<name>A0A096AJX8_9FIRM</name>
<dbReference type="RefSeq" id="WP_028257618.1">
    <property type="nucleotide sequence ID" value="NZ_JRNT01000024.1"/>
</dbReference>
<evidence type="ECO:0000259" key="6">
    <source>
        <dbReference type="Pfam" id="PF02826"/>
    </source>
</evidence>
<accession>A0A096AJX8</accession>
<dbReference type="GO" id="GO:0051287">
    <property type="term" value="F:NAD binding"/>
    <property type="evidence" value="ECO:0007669"/>
    <property type="project" value="InterPro"/>
</dbReference>
<proteinExistence type="inferred from homology"/>
<reference evidence="7 8" key="1">
    <citation type="submission" date="2014-07" db="EMBL/GenBank/DDBJ databases">
        <authorList>
            <person name="McCorrison J."/>
            <person name="Sanka R."/>
            <person name="Torralba M."/>
            <person name="Gillis M."/>
            <person name="Haft D.H."/>
            <person name="Methe B."/>
            <person name="Sutton G."/>
            <person name="Nelson K.E."/>
        </authorList>
    </citation>
    <scope>NUCLEOTIDE SEQUENCE [LARGE SCALE GENOMIC DNA]</scope>
    <source>
        <strain evidence="7 8">DNF00314</strain>
    </source>
</reference>
<dbReference type="InterPro" id="IPR050418">
    <property type="entry name" value="D-iso_2-hydroxyacid_DH_PdxB"/>
</dbReference>
<dbReference type="eggNOG" id="COG1052">
    <property type="taxonomic scope" value="Bacteria"/>
</dbReference>
<comment type="similarity">
    <text evidence="1 4">Belongs to the D-isomer specific 2-hydroxyacid dehydrogenase family.</text>
</comment>
<dbReference type="InterPro" id="IPR006140">
    <property type="entry name" value="D-isomer_DH_NAD-bd"/>
</dbReference>
<organism evidence="7 8">
    <name type="scientific">Veillonella montpellierensis DNF00314</name>
    <dbReference type="NCBI Taxonomy" id="1401067"/>
    <lineage>
        <taxon>Bacteria</taxon>
        <taxon>Bacillati</taxon>
        <taxon>Bacillota</taxon>
        <taxon>Negativicutes</taxon>
        <taxon>Veillonellales</taxon>
        <taxon>Veillonellaceae</taxon>
        <taxon>Veillonella</taxon>
    </lineage>
</organism>
<evidence type="ECO:0000256" key="4">
    <source>
        <dbReference type="RuleBase" id="RU003719"/>
    </source>
</evidence>
<dbReference type="PROSITE" id="PS00671">
    <property type="entry name" value="D_2_HYDROXYACID_DH_3"/>
    <property type="match status" value="1"/>
</dbReference>
<dbReference type="PANTHER" id="PTHR43761">
    <property type="entry name" value="D-ISOMER SPECIFIC 2-HYDROXYACID DEHYDROGENASE FAMILY PROTEIN (AFU_ORTHOLOGUE AFUA_1G13630)"/>
    <property type="match status" value="1"/>
</dbReference>
<dbReference type="PANTHER" id="PTHR43761:SF1">
    <property type="entry name" value="D-ISOMER SPECIFIC 2-HYDROXYACID DEHYDROGENASE CATALYTIC DOMAIN-CONTAINING PROTEIN-RELATED"/>
    <property type="match status" value="1"/>
</dbReference>
<evidence type="ECO:0000256" key="3">
    <source>
        <dbReference type="ARBA" id="ARBA00023027"/>
    </source>
</evidence>
<dbReference type="GO" id="GO:0016616">
    <property type="term" value="F:oxidoreductase activity, acting on the CH-OH group of donors, NAD or NADP as acceptor"/>
    <property type="evidence" value="ECO:0007669"/>
    <property type="project" value="InterPro"/>
</dbReference>
<evidence type="ECO:0000313" key="7">
    <source>
        <dbReference type="EMBL" id="KGF46926.1"/>
    </source>
</evidence>
<dbReference type="SUPFAM" id="SSF52283">
    <property type="entry name" value="Formate/glycerate dehydrogenase catalytic domain-like"/>
    <property type="match status" value="1"/>
</dbReference>
<dbReference type="EMBL" id="JRNT01000024">
    <property type="protein sequence ID" value="KGF46926.1"/>
    <property type="molecule type" value="Genomic_DNA"/>
</dbReference>
<evidence type="ECO:0000259" key="5">
    <source>
        <dbReference type="Pfam" id="PF00389"/>
    </source>
</evidence>
<keyword evidence="2 4" id="KW-0560">Oxidoreductase</keyword>
<dbReference type="Proteomes" id="UP000029628">
    <property type="component" value="Unassembled WGS sequence"/>
</dbReference>
<dbReference type="Gene3D" id="3.40.50.720">
    <property type="entry name" value="NAD(P)-binding Rossmann-like Domain"/>
    <property type="match status" value="2"/>
</dbReference>
<evidence type="ECO:0000256" key="1">
    <source>
        <dbReference type="ARBA" id="ARBA00005854"/>
    </source>
</evidence>
<dbReference type="Pfam" id="PF00389">
    <property type="entry name" value="2-Hacid_dh"/>
    <property type="match status" value="1"/>
</dbReference>
<dbReference type="InterPro" id="IPR029753">
    <property type="entry name" value="D-isomer_DH_CS"/>
</dbReference>
<dbReference type="AlphaFoldDB" id="A0A096AJX8"/>
<keyword evidence="3" id="KW-0520">NAD</keyword>
<protein>
    <submittedName>
        <fullName evidence="7">2-hydroxyacid dehydrogenase</fullName>
    </submittedName>
</protein>
<keyword evidence="8" id="KW-1185">Reference proteome</keyword>
<dbReference type="InterPro" id="IPR036291">
    <property type="entry name" value="NAD(P)-bd_dom_sf"/>
</dbReference>
<comment type="caution">
    <text evidence="7">The sequence shown here is derived from an EMBL/GenBank/DDBJ whole genome shotgun (WGS) entry which is preliminary data.</text>
</comment>
<evidence type="ECO:0000313" key="8">
    <source>
        <dbReference type="Proteomes" id="UP000029628"/>
    </source>
</evidence>
<sequence length="317" mass="34835">MNPKVVIANAFKMNYDKKLDFSVIKGHVEAYDDTTADELLLRIQDANVLVTKEMPVTASMIDRFPGSVTLLVEAGTGYNNIDIEAATKKGITVCNIPAYSSERVAHTAIMMVLQLSSMMQQQIRMLQAKDYRNFTDHLMVPHREVNGKTIGLIGCGGIGTVVMKVARALDMNVLIYKRHPGHNEPGVTYVTLPELLAQSDYVSLHCPLTEETKHIIDAKALKSMKDSAFLINTARGALVDEKALIAALVHHDIAGAGLDVQEVEPPAMDSPLYTLDNVIITPHMGWKGLETRERLVSIIADNIEQFFNGTPINVVNG</sequence>
<dbReference type="SUPFAM" id="SSF51735">
    <property type="entry name" value="NAD(P)-binding Rossmann-fold domains"/>
    <property type="match status" value="1"/>
</dbReference>
<dbReference type="Pfam" id="PF02826">
    <property type="entry name" value="2-Hacid_dh_C"/>
    <property type="match status" value="1"/>
</dbReference>
<dbReference type="FunFam" id="3.40.50.720:FF:000203">
    <property type="entry name" value="D-3-phosphoglycerate dehydrogenase (SerA)"/>
    <property type="match status" value="1"/>
</dbReference>
<feature type="domain" description="D-isomer specific 2-hydroxyacid dehydrogenase NAD-binding" evidence="6">
    <location>
        <begin position="109"/>
        <end position="285"/>
    </location>
</feature>
<dbReference type="InterPro" id="IPR006139">
    <property type="entry name" value="D-isomer_2_OHA_DH_cat_dom"/>
</dbReference>
<feature type="domain" description="D-isomer specific 2-hydroxyacid dehydrogenase catalytic" evidence="5">
    <location>
        <begin position="27"/>
        <end position="316"/>
    </location>
</feature>